<dbReference type="KEGG" id="hfl:PUV54_06170"/>
<evidence type="ECO:0000313" key="2">
    <source>
        <dbReference type="Proteomes" id="UP001214043"/>
    </source>
</evidence>
<name>A0AAE9ZKE2_9PROT</name>
<dbReference type="Proteomes" id="UP001214043">
    <property type="component" value="Chromosome"/>
</dbReference>
<proteinExistence type="predicted"/>
<gene>
    <name evidence="1" type="ORF">PUV54_06170</name>
</gene>
<dbReference type="AlphaFoldDB" id="A0AAE9ZKE2"/>
<reference evidence="1" key="1">
    <citation type="submission" date="2023-02" db="EMBL/GenBank/DDBJ databases">
        <title>Genome sequence of Hyphococcus flavus.</title>
        <authorList>
            <person name="Rong J.-C."/>
            <person name="Zhao Q."/>
            <person name="Yi M."/>
            <person name="Wu J.-Y."/>
        </authorList>
    </citation>
    <scope>NUCLEOTIDE SEQUENCE</scope>
    <source>
        <strain evidence="1">MCCC 1K03223</strain>
    </source>
</reference>
<organism evidence="1 2">
    <name type="scientific">Hyphococcus flavus</name>
    <dbReference type="NCBI Taxonomy" id="1866326"/>
    <lineage>
        <taxon>Bacteria</taxon>
        <taxon>Pseudomonadati</taxon>
        <taxon>Pseudomonadota</taxon>
        <taxon>Alphaproteobacteria</taxon>
        <taxon>Parvularculales</taxon>
        <taxon>Parvularculaceae</taxon>
        <taxon>Hyphococcus</taxon>
    </lineage>
</organism>
<protein>
    <recommendedName>
        <fullName evidence="3">STAS/SEC14 domain-containing protein</fullName>
    </recommendedName>
</protein>
<keyword evidence="2" id="KW-1185">Reference proteome</keyword>
<dbReference type="EMBL" id="CP118166">
    <property type="protein sequence ID" value="WDI32781.1"/>
    <property type="molecule type" value="Genomic_DNA"/>
</dbReference>
<dbReference type="RefSeq" id="WP_274494723.1">
    <property type="nucleotide sequence ID" value="NZ_CP118166.1"/>
</dbReference>
<sequence length="163" mass="18727">MAEAAQLQIQDDIARAFSVKAQRTFYRENNQVYAIVGANPELKVVSDVWFDRFDTQQEFQDVLKYILSLFHTGRYRYWLADLRFLKSEFGDSEHWLVNTLVPAIVGAGLQREAVVLPDTSSCDDVKKMYSTATHALEVLADEKIRGFHDIALARRWLLEGETP</sequence>
<accession>A0AAE9ZKE2</accession>
<evidence type="ECO:0000313" key="1">
    <source>
        <dbReference type="EMBL" id="WDI32781.1"/>
    </source>
</evidence>
<evidence type="ECO:0008006" key="3">
    <source>
        <dbReference type="Google" id="ProtNLM"/>
    </source>
</evidence>